<dbReference type="Pfam" id="PF23336">
    <property type="entry name" value="HTH_TbsP_C"/>
    <property type="match status" value="1"/>
</dbReference>
<evidence type="ECO:0000259" key="2">
    <source>
        <dbReference type="Pfam" id="PF23336"/>
    </source>
</evidence>
<protein>
    <recommendedName>
        <fullName evidence="5">Transcriptional regulator</fullName>
    </recommendedName>
</protein>
<evidence type="ECO:0000259" key="1">
    <source>
        <dbReference type="Pfam" id="PF19138"/>
    </source>
</evidence>
<feature type="domain" description="Transcriptional regulator TbsP-like C-terminal" evidence="2">
    <location>
        <begin position="152"/>
        <end position="259"/>
    </location>
</feature>
<organism evidence="3 4">
    <name type="scientific">Halalkaliarchaeum desulfuricum</name>
    <dbReference type="NCBI Taxonomy" id="2055893"/>
    <lineage>
        <taxon>Archaea</taxon>
        <taxon>Methanobacteriati</taxon>
        <taxon>Methanobacteriota</taxon>
        <taxon>Stenosarchaea group</taxon>
        <taxon>Halobacteria</taxon>
        <taxon>Halobacteriales</taxon>
        <taxon>Haloferacaceae</taxon>
        <taxon>Halalkaliarchaeum</taxon>
    </lineage>
</organism>
<dbReference type="AlphaFoldDB" id="A0A343TLG0"/>
<evidence type="ECO:0008006" key="5">
    <source>
        <dbReference type="Google" id="ProtNLM"/>
    </source>
</evidence>
<dbReference type="InterPro" id="IPR056163">
    <property type="entry name" value="TbsP_C"/>
</dbReference>
<dbReference type="Proteomes" id="UP000263012">
    <property type="component" value="Chromosome"/>
</dbReference>
<name>A0A343TLG0_9EURY</name>
<evidence type="ECO:0000313" key="4">
    <source>
        <dbReference type="Proteomes" id="UP000263012"/>
    </source>
</evidence>
<gene>
    <name evidence="3" type="ORF">AArcSl_2309</name>
</gene>
<accession>A0A343TLG0</accession>
<reference evidence="4" key="1">
    <citation type="submission" date="2017-11" db="EMBL/GenBank/DDBJ databases">
        <title>Phenotypic and genomic properties of facultatively anaerobic sulfur-reducing natronoarchaea from hypersaline soda lakes.</title>
        <authorList>
            <person name="Sorokin D.Y."/>
            <person name="Kublanov I.V."/>
            <person name="Roman P."/>
            <person name="Sinninghe Damste J.S."/>
            <person name="Golyshin P.N."/>
            <person name="Rojo D."/>
            <person name="Ciordia S."/>
            <person name="Mena M.D.C."/>
            <person name="Ferrer M."/>
            <person name="Messina E."/>
            <person name="Smedile F."/>
            <person name="La Spada G."/>
            <person name="La Cono V."/>
            <person name="Yakimov M.M."/>
        </authorList>
    </citation>
    <scope>NUCLEOTIDE SEQUENCE [LARGE SCALE GENOMIC DNA]</scope>
    <source>
        <strain evidence="4">AArc-Sl</strain>
    </source>
</reference>
<keyword evidence="4" id="KW-1185">Reference proteome</keyword>
<dbReference type="InterPro" id="IPR043859">
    <property type="entry name" value="TbsP-like_N"/>
</dbReference>
<dbReference type="KEGG" id="hdf:AArcSl_2309"/>
<evidence type="ECO:0000313" key="3">
    <source>
        <dbReference type="EMBL" id="AUX09932.1"/>
    </source>
</evidence>
<sequence length="284" mass="30681">MSSSSHLRDHTSLLESLCTIEDSTASPAIVLVNPPVATLAALADVVTDRDPVTLPSMGVVAEEATLKFIRKRFPIAAKLAELVDTDRLDLRVGSDDKATRVCVTSDTVVTLVPGDSELLTLESQDTDAVEAAREMATNQFETGESFSLRTPPLSTVRSGLEDRFGAAVREDFDRVLAAVADNEAGNVDAVTLLLLVGCKHELQQYKLSTWGEDVSLASKATFSRAKTELEDQGLLDTERVPPDIGRPRNRLVLPDNAKSVAQPPLDRVCPVLEDKKMVTASEAR</sequence>
<dbReference type="Pfam" id="PF19138">
    <property type="entry name" value="TbsP_N"/>
    <property type="match status" value="1"/>
</dbReference>
<dbReference type="EMBL" id="CP025066">
    <property type="protein sequence ID" value="AUX09932.1"/>
    <property type="molecule type" value="Genomic_DNA"/>
</dbReference>
<proteinExistence type="predicted"/>
<feature type="domain" description="Transcriptional regulator TbsP N-terminal" evidence="1">
    <location>
        <begin position="24"/>
        <end position="151"/>
    </location>
</feature>